<reference evidence="2" key="1">
    <citation type="submission" date="2022-11" db="EMBL/GenBank/DDBJ databases">
        <title>Genome Sequence of Cubamyces cubensis.</title>
        <authorList>
            <person name="Buettner E."/>
        </authorList>
    </citation>
    <scope>NUCLEOTIDE SEQUENCE</scope>
    <source>
        <strain evidence="2">MPL-01</strain>
    </source>
</reference>
<accession>A0AAD7THU1</accession>
<keyword evidence="3" id="KW-1185">Reference proteome</keyword>
<dbReference type="EMBL" id="JAPEVG010000580">
    <property type="protein sequence ID" value="KAJ8457269.1"/>
    <property type="molecule type" value="Genomic_DNA"/>
</dbReference>
<gene>
    <name evidence="2" type="ORF">ONZ51_g11637</name>
</gene>
<dbReference type="AlphaFoldDB" id="A0AAD7THU1"/>
<evidence type="ECO:0000313" key="2">
    <source>
        <dbReference type="EMBL" id="KAJ8457269.1"/>
    </source>
</evidence>
<evidence type="ECO:0000313" key="3">
    <source>
        <dbReference type="Proteomes" id="UP001215151"/>
    </source>
</evidence>
<protein>
    <submittedName>
        <fullName evidence="2">Uncharacterized protein</fullName>
    </submittedName>
</protein>
<organism evidence="2 3">
    <name type="scientific">Trametes cubensis</name>
    <dbReference type="NCBI Taxonomy" id="1111947"/>
    <lineage>
        <taxon>Eukaryota</taxon>
        <taxon>Fungi</taxon>
        <taxon>Dikarya</taxon>
        <taxon>Basidiomycota</taxon>
        <taxon>Agaricomycotina</taxon>
        <taxon>Agaricomycetes</taxon>
        <taxon>Polyporales</taxon>
        <taxon>Polyporaceae</taxon>
        <taxon>Trametes</taxon>
    </lineage>
</organism>
<sequence>MVYTRTQLTGRRFSEASRRNIPRPPNFIRTLADHIGWVIVHPDLYSHVEARISHLPEVKDLIDVYHALARAAPSYGAIVGYNKKTSAPKSEKRKVDQVANEAYQAVIQAAEKILSMLANPQIAGALSDLMPLRNQHGTHSWGHVFWPQRLDDYPEPIEVDSPDVSTPDPEEEAIKWESFNLLPELEQLELSTIDELSEDEFHEALKVAVRAPSPPPPPRQPSPRMSRNPADIAVSFEELATIDLDTSTQMATSSWFPTTPSVSQTTMAASLLIDDVIARRGNFPAFKIEAERTPTTYRQAIGNESDLVNISLDVFRPEVVERNQNIIVSYEPVRYLLQALYDTDVADSQILATVVEDRNGLVLSRTL</sequence>
<feature type="compositionally biased region" description="Pro residues" evidence="1">
    <location>
        <begin position="212"/>
        <end position="221"/>
    </location>
</feature>
<name>A0AAD7THU1_9APHY</name>
<proteinExistence type="predicted"/>
<evidence type="ECO:0000256" key="1">
    <source>
        <dbReference type="SAM" id="MobiDB-lite"/>
    </source>
</evidence>
<feature type="region of interest" description="Disordered" evidence="1">
    <location>
        <begin position="209"/>
        <end position="228"/>
    </location>
</feature>
<comment type="caution">
    <text evidence="2">The sequence shown here is derived from an EMBL/GenBank/DDBJ whole genome shotgun (WGS) entry which is preliminary data.</text>
</comment>
<dbReference type="Proteomes" id="UP001215151">
    <property type="component" value="Unassembled WGS sequence"/>
</dbReference>